<dbReference type="InterPro" id="IPR016169">
    <property type="entry name" value="FAD-bd_PCMH_sub2"/>
</dbReference>
<dbReference type="Gene3D" id="3.30.70.2740">
    <property type="match status" value="1"/>
</dbReference>
<gene>
    <name evidence="5" type="ORF">CN97_13950</name>
</gene>
<dbReference type="Gene3D" id="3.30.43.10">
    <property type="entry name" value="Uridine Diphospho-n-acetylenolpyruvylglucosamine Reductase, domain 2"/>
    <property type="match status" value="1"/>
</dbReference>
<evidence type="ECO:0000256" key="2">
    <source>
        <dbReference type="ARBA" id="ARBA00022630"/>
    </source>
</evidence>
<dbReference type="GO" id="GO:0022904">
    <property type="term" value="P:respiratory electron transport chain"/>
    <property type="evidence" value="ECO:0007669"/>
    <property type="project" value="TreeGrafter"/>
</dbReference>
<evidence type="ECO:0000313" key="6">
    <source>
        <dbReference type="Proteomes" id="UP000028826"/>
    </source>
</evidence>
<dbReference type="InterPro" id="IPR051264">
    <property type="entry name" value="FAD-oxidored/transferase_4"/>
</dbReference>
<dbReference type="PANTHER" id="PTHR43716:SF2">
    <property type="entry name" value="BLL6224 PROTEIN"/>
    <property type="match status" value="1"/>
</dbReference>
<dbReference type="InterPro" id="IPR016164">
    <property type="entry name" value="FAD-linked_Oxase-like_C"/>
</dbReference>
<dbReference type="RefSeq" id="WP_035709403.1">
    <property type="nucleotide sequence ID" value="NZ_CAMIFG010000019.1"/>
</dbReference>
<dbReference type="OrthoDB" id="9811557at2"/>
<dbReference type="InterPro" id="IPR004113">
    <property type="entry name" value="FAD-bd_oxidored_4_C"/>
</dbReference>
<dbReference type="EMBL" id="JGYG01000003">
    <property type="protein sequence ID" value="KFI30639.1"/>
    <property type="molecule type" value="Genomic_DNA"/>
</dbReference>
<dbReference type="InterPro" id="IPR036318">
    <property type="entry name" value="FAD-bd_PCMH-like_sf"/>
</dbReference>
<dbReference type="PANTHER" id="PTHR43716">
    <property type="entry name" value="D-2-HYDROXYGLUTARATE DEHYDROGENASE, MITOCHONDRIAL"/>
    <property type="match status" value="1"/>
</dbReference>
<evidence type="ECO:0000256" key="4">
    <source>
        <dbReference type="SAM" id="MobiDB-lite"/>
    </source>
</evidence>
<dbReference type="GO" id="GO:0071949">
    <property type="term" value="F:FAD binding"/>
    <property type="evidence" value="ECO:0007669"/>
    <property type="project" value="InterPro"/>
</dbReference>
<evidence type="ECO:0000256" key="1">
    <source>
        <dbReference type="ARBA" id="ARBA00008000"/>
    </source>
</evidence>
<dbReference type="GO" id="GO:0003824">
    <property type="term" value="F:catalytic activity"/>
    <property type="evidence" value="ECO:0007669"/>
    <property type="project" value="InterPro"/>
</dbReference>
<keyword evidence="2" id="KW-0285">Flavoprotein</keyword>
<dbReference type="Gene3D" id="3.30.70.2190">
    <property type="match status" value="1"/>
</dbReference>
<evidence type="ECO:0000256" key="3">
    <source>
        <dbReference type="ARBA" id="ARBA00022827"/>
    </source>
</evidence>
<organism evidence="5 6">
    <name type="scientific">Haematobacter massiliensis</name>
    <dbReference type="NCBI Taxonomy" id="195105"/>
    <lineage>
        <taxon>Bacteria</taxon>
        <taxon>Pseudomonadati</taxon>
        <taxon>Pseudomonadota</taxon>
        <taxon>Alphaproteobacteria</taxon>
        <taxon>Rhodobacterales</taxon>
        <taxon>Paracoccaceae</taxon>
        <taxon>Haematobacter</taxon>
    </lineage>
</organism>
<comment type="similarity">
    <text evidence="1">Belongs to the FAD-binding oxidoreductase/transferase type 4 family.</text>
</comment>
<dbReference type="AlphaFoldDB" id="A0A086Y8N9"/>
<feature type="region of interest" description="Disordered" evidence="4">
    <location>
        <begin position="21"/>
        <end position="49"/>
    </location>
</feature>
<evidence type="ECO:0000313" key="5">
    <source>
        <dbReference type="EMBL" id="KFI30639.1"/>
    </source>
</evidence>
<dbReference type="Proteomes" id="UP000028826">
    <property type="component" value="Unassembled WGS sequence"/>
</dbReference>
<dbReference type="Gene3D" id="1.10.45.10">
    <property type="entry name" value="Vanillyl-alcohol Oxidase, Chain A, domain 4"/>
    <property type="match status" value="1"/>
</dbReference>
<dbReference type="InterPro" id="IPR006094">
    <property type="entry name" value="Oxid_FAD_bind_N"/>
</dbReference>
<comment type="caution">
    <text evidence="5">The sequence shown here is derived from an EMBL/GenBank/DDBJ whole genome shotgun (WGS) entry which is preliminary data.</text>
</comment>
<dbReference type="SUPFAM" id="SSF55103">
    <property type="entry name" value="FAD-linked oxidases, C-terminal domain"/>
    <property type="match status" value="1"/>
</dbReference>
<reference evidence="5 6" key="1">
    <citation type="submission" date="2014-03" db="EMBL/GenBank/DDBJ databases">
        <title>Genome of Haematobacter massiliensis CCUG 47968.</title>
        <authorList>
            <person name="Wang D."/>
            <person name="Wang G."/>
        </authorList>
    </citation>
    <scope>NUCLEOTIDE SEQUENCE [LARGE SCALE GENOMIC DNA]</scope>
    <source>
        <strain evidence="5 6">CCUG 47968</strain>
    </source>
</reference>
<dbReference type="Pfam" id="PF02913">
    <property type="entry name" value="FAD-oxidase_C"/>
    <property type="match status" value="1"/>
</dbReference>
<accession>A0A086Y8N9</accession>
<dbReference type="SUPFAM" id="SSF56176">
    <property type="entry name" value="FAD-binding/transporter-associated domain-like"/>
    <property type="match status" value="1"/>
</dbReference>
<keyword evidence="6" id="KW-1185">Reference proteome</keyword>
<dbReference type="STRING" id="195105.CN97_13950"/>
<dbReference type="InterPro" id="IPR016171">
    <property type="entry name" value="Vanillyl_alc_oxidase_C-sub2"/>
</dbReference>
<feature type="compositionally biased region" description="Basic and acidic residues" evidence="4">
    <location>
        <begin position="28"/>
        <end position="40"/>
    </location>
</feature>
<dbReference type="Pfam" id="PF01565">
    <property type="entry name" value="FAD_binding_4"/>
    <property type="match status" value="1"/>
</dbReference>
<name>A0A086Y8N9_9RHOB</name>
<dbReference type="eggNOG" id="COG0277">
    <property type="taxonomic scope" value="Bacteria"/>
</dbReference>
<keyword evidence="3" id="KW-0274">FAD</keyword>
<dbReference type="InterPro" id="IPR016167">
    <property type="entry name" value="FAD-bd_PCMH_sub1"/>
</dbReference>
<proteinExistence type="inferred from homology"/>
<dbReference type="Gene3D" id="3.30.465.10">
    <property type="match status" value="1"/>
</dbReference>
<protein>
    <submittedName>
        <fullName evidence="5">2-hydroxyacid dehydrogenase</fullName>
    </submittedName>
</protein>
<dbReference type="InterPro" id="IPR016166">
    <property type="entry name" value="FAD-bd_PCMH"/>
</dbReference>
<sequence length="483" mass="50374">MFNSSRLNPADAGFLTRLASRLPPDTLRAPEPRDLEEPRGRWQGRAGAVARPRSTEEVAEIVRAAAEALVPIVPLGGGTGLVGGQVMAEGLPLLLSLDRMTAIRGVWPEENVLEVEAGATIEAIHHAAEAAGRLFPLTLASQGTAQIGGCLSTNAGGVNVLRYGTARELCLGIEAVLPDGSIMHGLKRLRKDNTGYDLRGLLIGAEGTLGIITGAMLKLFPRPAATGAAMVVVPGPAEALSLLALARDRIGEGVSAFELIGRNSYAFMAETMPDVRLPLPLPGWSVLIDLGLSSGEPAEVLEALLAEAMERGLVTDGVIAASEAQRQAFWAFRESIPEANRRIGAISSHDISVPLSRLADFIAEAEAALTPAGVRINCFGHVGDGNLHFNLFPAEGRGRADYAAQAADLALLVYDKVAERGGAFSAEHGVGRARTGDVAHYGDPARIAAMAAIKRALDPPGILNPGVMIPAAAMGHAALGQSE</sequence>
<dbReference type="PROSITE" id="PS51387">
    <property type="entry name" value="FAD_PCMH"/>
    <property type="match status" value="1"/>
</dbReference>